<evidence type="ECO:0000313" key="1">
    <source>
        <dbReference type="EMBL" id="GMI19525.1"/>
    </source>
</evidence>
<dbReference type="Pfam" id="PF13289">
    <property type="entry name" value="SIR2_2"/>
    <property type="match status" value="1"/>
</dbReference>
<accession>A0ABQ6M502</accession>
<feature type="non-terminal residue" evidence="1">
    <location>
        <position position="1"/>
    </location>
</feature>
<proteinExistence type="predicted"/>
<name>A0ABQ6M502_9STRA</name>
<organism evidence="1 2">
    <name type="scientific">Tetraparma gracilis</name>
    <dbReference type="NCBI Taxonomy" id="2962635"/>
    <lineage>
        <taxon>Eukaryota</taxon>
        <taxon>Sar</taxon>
        <taxon>Stramenopiles</taxon>
        <taxon>Ochrophyta</taxon>
        <taxon>Bolidophyceae</taxon>
        <taxon>Parmales</taxon>
        <taxon>Triparmaceae</taxon>
        <taxon>Tetraparma</taxon>
    </lineage>
</organism>
<dbReference type="Proteomes" id="UP001165060">
    <property type="component" value="Unassembled WGS sequence"/>
</dbReference>
<comment type="caution">
    <text evidence="1">The sequence shown here is derived from an EMBL/GenBank/DDBJ whole genome shotgun (WGS) entry which is preliminary data.</text>
</comment>
<feature type="non-terminal residue" evidence="1">
    <location>
        <position position="680"/>
    </location>
</feature>
<keyword evidence="2" id="KW-1185">Reference proteome</keyword>
<dbReference type="EMBL" id="BRYB01001168">
    <property type="protein sequence ID" value="GMI19525.1"/>
    <property type="molecule type" value="Genomic_DNA"/>
</dbReference>
<gene>
    <name evidence="1" type="ORF">TeGR_g4669</name>
</gene>
<evidence type="ECO:0000313" key="2">
    <source>
        <dbReference type="Proteomes" id="UP001165060"/>
    </source>
</evidence>
<dbReference type="InterPro" id="IPR029035">
    <property type="entry name" value="DHS-like_NAD/FAD-binding_dom"/>
</dbReference>
<reference evidence="1 2" key="1">
    <citation type="journal article" date="2023" name="Commun. Biol.">
        <title>Genome analysis of Parmales, the sister group of diatoms, reveals the evolutionary specialization of diatoms from phago-mixotrophs to photoautotrophs.</title>
        <authorList>
            <person name="Ban H."/>
            <person name="Sato S."/>
            <person name="Yoshikawa S."/>
            <person name="Yamada K."/>
            <person name="Nakamura Y."/>
            <person name="Ichinomiya M."/>
            <person name="Sato N."/>
            <person name="Blanc-Mathieu R."/>
            <person name="Endo H."/>
            <person name="Kuwata A."/>
            <person name="Ogata H."/>
        </authorList>
    </citation>
    <scope>NUCLEOTIDE SEQUENCE [LARGE SCALE GENOMIC DNA]</scope>
</reference>
<dbReference type="SUPFAM" id="SSF52467">
    <property type="entry name" value="DHS-like NAD/FAD-binding domain"/>
    <property type="match status" value="1"/>
</dbReference>
<protein>
    <submittedName>
        <fullName evidence="1">Uncharacterized protein</fullName>
    </submittedName>
</protein>
<sequence length="680" mass="75466">RTRSNQLNQIADQMATTLSCDSWTASSSSSSASPRKDLGVNHICMHPSVEEEVKGAKPELTIAARFQLIFVDYLLMTHALKTSATRHVFDPRFDTILKEEERVFKHSFLDFMEKLPEKAYNSAAFQELQQHMVNKMGFEQAHFREGGQQDKYRHLREIRASSAVHEKPYRHLRELRTPANFRRVVGLHEKGVDVRETAAFKDLVRPMLAQGGAGAVDVDKLKEAGMKVPPAPGHVFIANNSACNIYCDAFLAPVAMSSSERSPSWPSGTVFSQWRFSLKDRDMPLYQHLFEKKERGMQAMNVSGKVATFKEWPWEDFQKHRDKAIPLPFVGQVGYMLMGKEAHVSTLVDTAQHFIDNALALLRAKQPGGSLTGRPGCKHSKYLLCLPVLGTGGGGGGDLTGDIVRALLENMTAAVKKNGDLDLVLVAADEATFVQCQLVRREMYSDRYGSFPSFRILTETQKKQARDLADLASKQELSLFIGAGCSIGAGSPTWLNMLCMIEDQFKDKRTLGDECGWDPLKLADRVDELCKAGPDKAGRTSSLKQRIGAIVDRPFSSLLMSLLSALPTKGIITQNYDKLVEKAVACVNIASRRKKMRSGGGAAELSCLPYRPIKGAGNWLLKMHGCVSRVEDIVITSKDFESFENGKPLGGLVQANLLTTHMLFVGFSMTDPNYLRIINE</sequence>